<dbReference type="VEuPathDB" id="FungiDB:PGUG_03692"/>
<name>A5DK91_PICGU</name>
<dbReference type="InParanoid" id="A5DK91"/>
<keyword evidence="3" id="KW-1185">Reference proteome</keyword>
<protein>
    <submittedName>
        <fullName evidence="2">40S ribosomal protein S9-B</fullName>
    </submittedName>
</protein>
<dbReference type="Proteomes" id="UP000001997">
    <property type="component" value="Unassembled WGS sequence"/>
</dbReference>
<keyword evidence="2" id="KW-0689">Ribosomal protein</keyword>
<feature type="signal peptide" evidence="1">
    <location>
        <begin position="1"/>
        <end position="18"/>
    </location>
</feature>
<dbReference type="HOGENOM" id="CLU_1421900_0_0_1"/>
<dbReference type="OMA" id="WSSTTEW"/>
<dbReference type="RefSeq" id="XP_001484311.2">
    <property type="nucleotide sequence ID" value="XM_001484261.1"/>
</dbReference>
<evidence type="ECO:0000313" key="2">
    <source>
        <dbReference type="EMBL" id="EDK39594.2"/>
    </source>
</evidence>
<evidence type="ECO:0000256" key="1">
    <source>
        <dbReference type="SAM" id="SignalP"/>
    </source>
</evidence>
<sequence>MTSLLFFFFSVFTTLVLTLSLNSTSSTPTVWRVVSKVNVLLRLQSNHERWNVDDSLTDGNVSLSNQHSSVVDRSSQTQFENLSLQSSLQEIFWFQSQDVIQLHLVLWQHTNLHQSSDQSITFEQSLWVLLVSGQQVTSGSSDLGQLELNSVDFSLVLQSKFTSQLQFTVQTGRLIWSLWHRVGLRVSSWGT</sequence>
<dbReference type="AlphaFoldDB" id="A5DK91"/>
<accession>A5DK91</accession>
<keyword evidence="2" id="KW-0687">Ribonucleoprotein</keyword>
<dbReference type="GeneID" id="5126298"/>
<dbReference type="KEGG" id="pgu:PGUG_03692"/>
<dbReference type="GO" id="GO:0005840">
    <property type="term" value="C:ribosome"/>
    <property type="evidence" value="ECO:0007669"/>
    <property type="project" value="UniProtKB-KW"/>
</dbReference>
<keyword evidence="1" id="KW-0732">Signal</keyword>
<feature type="chain" id="PRO_5002681066" evidence="1">
    <location>
        <begin position="19"/>
        <end position="191"/>
    </location>
</feature>
<dbReference type="OrthoDB" id="4092856at2759"/>
<organism evidence="2 3">
    <name type="scientific">Meyerozyma guilliermondii (strain ATCC 6260 / CBS 566 / DSM 6381 / JCM 1539 / NBRC 10279 / NRRL Y-324)</name>
    <name type="common">Yeast</name>
    <name type="synonym">Candida guilliermondii</name>
    <dbReference type="NCBI Taxonomy" id="294746"/>
    <lineage>
        <taxon>Eukaryota</taxon>
        <taxon>Fungi</taxon>
        <taxon>Dikarya</taxon>
        <taxon>Ascomycota</taxon>
        <taxon>Saccharomycotina</taxon>
        <taxon>Pichiomycetes</taxon>
        <taxon>Debaryomycetaceae</taxon>
        <taxon>Meyerozyma</taxon>
    </lineage>
</organism>
<gene>
    <name evidence="2" type="ORF">PGUG_03692</name>
</gene>
<proteinExistence type="predicted"/>
<evidence type="ECO:0000313" key="3">
    <source>
        <dbReference type="Proteomes" id="UP000001997"/>
    </source>
</evidence>
<dbReference type="EMBL" id="CH408158">
    <property type="protein sequence ID" value="EDK39594.2"/>
    <property type="molecule type" value="Genomic_DNA"/>
</dbReference>
<reference evidence="2 3" key="1">
    <citation type="journal article" date="2009" name="Nature">
        <title>Evolution of pathogenicity and sexual reproduction in eight Candida genomes.</title>
        <authorList>
            <person name="Butler G."/>
            <person name="Rasmussen M.D."/>
            <person name="Lin M.F."/>
            <person name="Santos M.A."/>
            <person name="Sakthikumar S."/>
            <person name="Munro C.A."/>
            <person name="Rheinbay E."/>
            <person name="Grabherr M."/>
            <person name="Forche A."/>
            <person name="Reedy J.L."/>
            <person name="Agrafioti I."/>
            <person name="Arnaud M.B."/>
            <person name="Bates S."/>
            <person name="Brown A.J."/>
            <person name="Brunke S."/>
            <person name="Costanzo M.C."/>
            <person name="Fitzpatrick D.A."/>
            <person name="de Groot P.W."/>
            <person name="Harris D."/>
            <person name="Hoyer L.L."/>
            <person name="Hube B."/>
            <person name="Klis F.M."/>
            <person name="Kodira C."/>
            <person name="Lennard N."/>
            <person name="Logue M.E."/>
            <person name="Martin R."/>
            <person name="Neiman A.M."/>
            <person name="Nikolaou E."/>
            <person name="Quail M.A."/>
            <person name="Quinn J."/>
            <person name="Santos M.C."/>
            <person name="Schmitzberger F.F."/>
            <person name="Sherlock G."/>
            <person name="Shah P."/>
            <person name="Silverstein K.A."/>
            <person name="Skrzypek M.S."/>
            <person name="Soll D."/>
            <person name="Staggs R."/>
            <person name="Stansfield I."/>
            <person name="Stumpf M.P."/>
            <person name="Sudbery P.E."/>
            <person name="Srikantha T."/>
            <person name="Zeng Q."/>
            <person name="Berman J."/>
            <person name="Berriman M."/>
            <person name="Heitman J."/>
            <person name="Gow N.A."/>
            <person name="Lorenz M.C."/>
            <person name="Birren B.W."/>
            <person name="Kellis M."/>
            <person name="Cuomo C.A."/>
        </authorList>
    </citation>
    <scope>NUCLEOTIDE SEQUENCE [LARGE SCALE GENOMIC DNA]</scope>
    <source>
        <strain evidence="3">ATCC 6260 / CBS 566 / DSM 6381 / JCM 1539 / NBRC 10279 / NRRL Y-324</strain>
    </source>
</reference>